<keyword evidence="3" id="KW-0732">Signal</keyword>
<name>A0A939PH33_9ACTN</name>
<dbReference type="RefSeq" id="WP_208260036.1">
    <property type="nucleotide sequence ID" value="NZ_JAGEOJ010000015.1"/>
</dbReference>
<evidence type="ECO:0000256" key="2">
    <source>
        <dbReference type="SAM" id="Phobius"/>
    </source>
</evidence>
<sequence length="227" mass="22380">MPRASLMVVMLGAGLAATCGTCGTAFADGPTLPANARGTTLTISPARVRPGAPLALRVRCMTHVGGTTSIRVVSPSFPTLTGGGQQRAFKPQVDPAAKPGTYTVRAVCRTKGAYVAKSPAADLATFVVEAPPAPPAPKRRSGPPLAKAGPAQRAGMAQTRAGLASKAAGRHAAKPGKATQTSKVPVGAAATGGGPVDDHSGLLLGGLALTLAGLGTGAGLGIARRRA</sequence>
<protein>
    <recommendedName>
        <fullName evidence="6">Gram-positive cocci surface proteins LPxTG domain-containing protein</fullName>
    </recommendedName>
</protein>
<evidence type="ECO:0000313" key="5">
    <source>
        <dbReference type="Proteomes" id="UP000669179"/>
    </source>
</evidence>
<feature type="region of interest" description="Disordered" evidence="1">
    <location>
        <begin position="131"/>
        <end position="192"/>
    </location>
</feature>
<gene>
    <name evidence="4" type="ORF">J4573_34015</name>
</gene>
<organism evidence="4 5">
    <name type="scientific">Actinomadura barringtoniae</name>
    <dbReference type="NCBI Taxonomy" id="1427535"/>
    <lineage>
        <taxon>Bacteria</taxon>
        <taxon>Bacillati</taxon>
        <taxon>Actinomycetota</taxon>
        <taxon>Actinomycetes</taxon>
        <taxon>Streptosporangiales</taxon>
        <taxon>Thermomonosporaceae</taxon>
        <taxon>Actinomadura</taxon>
    </lineage>
</organism>
<feature type="signal peptide" evidence="3">
    <location>
        <begin position="1"/>
        <end position="27"/>
    </location>
</feature>
<keyword evidence="5" id="KW-1185">Reference proteome</keyword>
<comment type="caution">
    <text evidence="4">The sequence shown here is derived from an EMBL/GenBank/DDBJ whole genome shotgun (WGS) entry which is preliminary data.</text>
</comment>
<evidence type="ECO:0008006" key="6">
    <source>
        <dbReference type="Google" id="ProtNLM"/>
    </source>
</evidence>
<keyword evidence="2" id="KW-0812">Transmembrane</keyword>
<keyword evidence="2" id="KW-1133">Transmembrane helix</keyword>
<accession>A0A939PH33</accession>
<keyword evidence="2" id="KW-0472">Membrane</keyword>
<dbReference type="AlphaFoldDB" id="A0A939PH33"/>
<evidence type="ECO:0000313" key="4">
    <source>
        <dbReference type="EMBL" id="MBO2452147.1"/>
    </source>
</evidence>
<feature type="transmembrane region" description="Helical" evidence="2">
    <location>
        <begin position="202"/>
        <end position="223"/>
    </location>
</feature>
<evidence type="ECO:0000256" key="3">
    <source>
        <dbReference type="SAM" id="SignalP"/>
    </source>
</evidence>
<dbReference type="Proteomes" id="UP000669179">
    <property type="component" value="Unassembled WGS sequence"/>
</dbReference>
<feature type="chain" id="PRO_5037175205" description="Gram-positive cocci surface proteins LPxTG domain-containing protein" evidence="3">
    <location>
        <begin position="28"/>
        <end position="227"/>
    </location>
</feature>
<dbReference type="EMBL" id="JAGEOJ010000015">
    <property type="protein sequence ID" value="MBO2452147.1"/>
    <property type="molecule type" value="Genomic_DNA"/>
</dbReference>
<proteinExistence type="predicted"/>
<evidence type="ECO:0000256" key="1">
    <source>
        <dbReference type="SAM" id="MobiDB-lite"/>
    </source>
</evidence>
<reference evidence="4" key="1">
    <citation type="submission" date="2021-03" db="EMBL/GenBank/DDBJ databases">
        <authorList>
            <person name="Kanchanasin P."/>
            <person name="Saeng-In P."/>
            <person name="Phongsopitanun W."/>
            <person name="Yuki M."/>
            <person name="Kudo T."/>
            <person name="Ohkuma M."/>
            <person name="Tanasupawat S."/>
        </authorList>
    </citation>
    <scope>NUCLEOTIDE SEQUENCE</scope>
    <source>
        <strain evidence="4">GKU 128</strain>
    </source>
</reference>